<feature type="region of interest" description="Disordered" evidence="1">
    <location>
        <begin position="1"/>
        <end position="151"/>
    </location>
</feature>
<dbReference type="SUPFAM" id="SSF47986">
    <property type="entry name" value="DEATH domain"/>
    <property type="match status" value="1"/>
</dbReference>
<gene>
    <name evidence="2" type="ORF">AMELA_G00085400</name>
</gene>
<proteinExistence type="predicted"/>
<dbReference type="InterPro" id="IPR011029">
    <property type="entry name" value="DEATH-like_dom_sf"/>
</dbReference>
<sequence length="293" mass="32030">MPPKKPAGGKIPAKKKTKAKTARPKTAPKKKAKAKAKTVRAKPAAGKKTKTKPVKVNQGPKKGKKVTVQGNKPAPPKKNANPNTVKGVVGPQKRKNPNPAEGQNLAKKKRKAPALKENQGPKKGKKVTVQGNKPAPPKKNANPNTDNMPVPAPTQPSVHFVTIPLGNITVQTSARSDSWQPTGGPMNRFSNDDMFSQRVTNNAAVCAQRDKVDNSQTGSDNIQVTDENQLFLMKNRVKLINSVKNVPEILDRLELSNEKAAIVRAERTDQEKMRKLLERCHGRPDQHQLKIDE</sequence>
<feature type="compositionally biased region" description="Basic residues" evidence="1">
    <location>
        <begin position="12"/>
        <end position="53"/>
    </location>
</feature>
<dbReference type="Proteomes" id="UP000593565">
    <property type="component" value="Unassembled WGS sequence"/>
</dbReference>
<evidence type="ECO:0000313" key="2">
    <source>
        <dbReference type="EMBL" id="KAF4086605.1"/>
    </source>
</evidence>
<dbReference type="EMBL" id="JAAGNN010000007">
    <property type="protein sequence ID" value="KAF4086605.1"/>
    <property type="molecule type" value="Genomic_DNA"/>
</dbReference>
<keyword evidence="3" id="KW-1185">Reference proteome</keyword>
<comment type="caution">
    <text evidence="2">The sequence shown here is derived from an EMBL/GenBank/DDBJ whole genome shotgun (WGS) entry which is preliminary data.</text>
</comment>
<accession>A0A7J6AVF8</accession>
<dbReference type="AlphaFoldDB" id="A0A7J6AVF8"/>
<protein>
    <submittedName>
        <fullName evidence="2">Uncharacterized protein</fullName>
    </submittedName>
</protein>
<feature type="compositionally biased region" description="Low complexity" evidence="1">
    <location>
        <begin position="1"/>
        <end position="11"/>
    </location>
</feature>
<evidence type="ECO:0000256" key="1">
    <source>
        <dbReference type="SAM" id="MobiDB-lite"/>
    </source>
</evidence>
<reference evidence="2 3" key="1">
    <citation type="submission" date="2020-02" db="EMBL/GenBank/DDBJ databases">
        <title>A chromosome-scale genome assembly of the black bullhead catfish (Ameiurus melas).</title>
        <authorList>
            <person name="Wen M."/>
            <person name="Zham M."/>
            <person name="Cabau C."/>
            <person name="Klopp C."/>
            <person name="Donnadieu C."/>
            <person name="Roques C."/>
            <person name="Bouchez O."/>
            <person name="Lampietro C."/>
            <person name="Jouanno E."/>
            <person name="Herpin A."/>
            <person name="Louis A."/>
            <person name="Berthelot C."/>
            <person name="Parey E."/>
            <person name="Roest-Crollius H."/>
            <person name="Braasch I."/>
            <person name="Postlethwait J."/>
            <person name="Robinson-Rechavi M."/>
            <person name="Echchiki A."/>
            <person name="Begum T."/>
            <person name="Montfort J."/>
            <person name="Schartl M."/>
            <person name="Bobe J."/>
            <person name="Guiguen Y."/>
        </authorList>
    </citation>
    <scope>NUCLEOTIDE SEQUENCE [LARGE SCALE GENOMIC DNA]</scope>
    <source>
        <strain evidence="2">M_S1</strain>
        <tissue evidence="2">Blood</tissue>
    </source>
</reference>
<name>A0A7J6AVF8_AMEME</name>
<dbReference type="Gene3D" id="1.10.533.10">
    <property type="entry name" value="Death Domain, Fas"/>
    <property type="match status" value="1"/>
</dbReference>
<evidence type="ECO:0000313" key="3">
    <source>
        <dbReference type="Proteomes" id="UP000593565"/>
    </source>
</evidence>
<organism evidence="2 3">
    <name type="scientific">Ameiurus melas</name>
    <name type="common">Black bullhead</name>
    <name type="synonym">Silurus melas</name>
    <dbReference type="NCBI Taxonomy" id="219545"/>
    <lineage>
        <taxon>Eukaryota</taxon>
        <taxon>Metazoa</taxon>
        <taxon>Chordata</taxon>
        <taxon>Craniata</taxon>
        <taxon>Vertebrata</taxon>
        <taxon>Euteleostomi</taxon>
        <taxon>Actinopterygii</taxon>
        <taxon>Neopterygii</taxon>
        <taxon>Teleostei</taxon>
        <taxon>Ostariophysi</taxon>
        <taxon>Siluriformes</taxon>
        <taxon>Ictaluridae</taxon>
        <taxon>Ameiurus</taxon>
    </lineage>
</organism>